<keyword evidence="14 17" id="KW-0131">Cell cycle</keyword>
<gene>
    <name evidence="17" type="primary">murB</name>
    <name evidence="19" type="ORF">HF577_25530</name>
</gene>
<evidence type="ECO:0000256" key="4">
    <source>
        <dbReference type="ARBA" id="ARBA00004752"/>
    </source>
</evidence>
<comment type="catalytic activity">
    <reaction evidence="16 17">
        <text>UDP-N-acetyl-alpha-D-muramate + NADP(+) = UDP-N-acetyl-3-O-(1-carboxyvinyl)-alpha-D-glucosamine + NADPH + H(+)</text>
        <dbReference type="Rhea" id="RHEA:12248"/>
        <dbReference type="ChEBI" id="CHEBI:15378"/>
        <dbReference type="ChEBI" id="CHEBI:57783"/>
        <dbReference type="ChEBI" id="CHEBI:58349"/>
        <dbReference type="ChEBI" id="CHEBI:68483"/>
        <dbReference type="ChEBI" id="CHEBI:70757"/>
        <dbReference type="EC" id="1.3.1.98"/>
    </reaction>
</comment>
<accession>A0ABX1RLT3</accession>
<dbReference type="EC" id="1.3.1.98" evidence="17"/>
<evidence type="ECO:0000256" key="5">
    <source>
        <dbReference type="ARBA" id="ARBA00010485"/>
    </source>
</evidence>
<dbReference type="InterPro" id="IPR016166">
    <property type="entry name" value="FAD-bd_PCMH"/>
</dbReference>
<dbReference type="GO" id="GO:0008762">
    <property type="term" value="F:UDP-N-acetylmuramate dehydrogenase activity"/>
    <property type="evidence" value="ECO:0007669"/>
    <property type="project" value="UniProtKB-EC"/>
</dbReference>
<dbReference type="EMBL" id="JAAXKY010000101">
    <property type="protein sequence ID" value="NMH80434.1"/>
    <property type="molecule type" value="Genomic_DNA"/>
</dbReference>
<keyword evidence="10 17" id="KW-0521">NADP</keyword>
<evidence type="ECO:0000256" key="17">
    <source>
        <dbReference type="HAMAP-Rule" id="MF_00037"/>
    </source>
</evidence>
<keyword evidence="20" id="KW-1185">Reference proteome</keyword>
<comment type="function">
    <text evidence="2 17">Cell wall formation.</text>
</comment>
<reference evidence="19 20" key="1">
    <citation type="submission" date="2020-04" db="EMBL/GenBank/DDBJ databases">
        <authorList>
            <person name="Klaysubun C."/>
            <person name="Duangmal K."/>
            <person name="Lipun K."/>
        </authorList>
    </citation>
    <scope>NUCLEOTIDE SEQUENCE [LARGE SCALE GENOMIC DNA]</scope>
    <source>
        <strain evidence="19 20">JCM 11839</strain>
    </source>
</reference>
<sequence length="555" mass="58207">MRATGGRACRCSARCSPRSVWCSGSWTPRCGAGRSVSLREPLPRELRLHVEQLPDPVDHDPLDRAADQRHLDGDVDAHEQLAAAAGVVQAHPARRRRRRAVDRHRHRGGVAAGALLLPALVALDGDVAGQHGADHGRHVLRVEPVPQPVVHAVRVDVVLQERSARAADPRQPRTQIVGVHHRGVDLVGGIRPRGPVVELPGHGGRLPFTPVSVPDVATRLAPFTTLRLGGPARSVVAAASAAAVVDALRSADVAGEPVLLLGGGSNVVIADEGWPGTVVRVTSTGRAVERRDDGSVLLTVEAGEDWDEVVAASVADGLGGLECLSGIPGRTGATPVQNVGAYGVEIAELLVDVDLYDRRAGVVREHVPAAELGLGYRTSSLKGRDDAIVLRVRFVLSADGASAPIRYPELAGALGVEPGSRVPAAAAREAVLGLRAGKGMVLDPADHDTWSAGSFFTNPVLPEADAPGDGPRWTAGPGLVKLPAAWLIEQAGFRRGHPGPGGRVALSGKHVLALTNRGDGTTADLLVLAREVRDGVRERFGIDLVAEPVLIHCRF</sequence>
<dbReference type="PANTHER" id="PTHR21071:SF4">
    <property type="entry name" value="UDP-N-ACETYLENOLPYRUVOYLGLUCOSAMINE REDUCTASE"/>
    <property type="match status" value="1"/>
</dbReference>
<evidence type="ECO:0000256" key="13">
    <source>
        <dbReference type="ARBA" id="ARBA00023002"/>
    </source>
</evidence>
<keyword evidence="11 17" id="KW-0133">Cell shape</keyword>
<keyword evidence="9 17" id="KW-0274">FAD</keyword>
<dbReference type="PROSITE" id="PS51387">
    <property type="entry name" value="FAD_PCMH"/>
    <property type="match status" value="1"/>
</dbReference>
<keyword evidence="12 17" id="KW-0573">Peptidoglycan synthesis</keyword>
<comment type="caution">
    <text evidence="19">The sequence shown here is derived from an EMBL/GenBank/DDBJ whole genome shotgun (WGS) entry which is preliminary data.</text>
</comment>
<dbReference type="Gene3D" id="3.30.465.10">
    <property type="match status" value="1"/>
</dbReference>
<dbReference type="Proteomes" id="UP001296706">
    <property type="component" value="Unassembled WGS sequence"/>
</dbReference>
<evidence type="ECO:0000256" key="11">
    <source>
        <dbReference type="ARBA" id="ARBA00022960"/>
    </source>
</evidence>
<dbReference type="NCBIfam" id="NF010478">
    <property type="entry name" value="PRK13903.1"/>
    <property type="match status" value="1"/>
</dbReference>
<feature type="active site" evidence="17">
    <location>
        <position position="547"/>
    </location>
</feature>
<evidence type="ECO:0000256" key="7">
    <source>
        <dbReference type="ARBA" id="ARBA00022618"/>
    </source>
</evidence>
<protein>
    <recommendedName>
        <fullName evidence="17">UDP-N-acetylenolpyruvoylglucosamine reductase</fullName>
        <ecNumber evidence="17">1.3.1.98</ecNumber>
    </recommendedName>
    <alternativeName>
        <fullName evidence="17">UDP-N-acetylmuramate dehydrogenase</fullName>
    </alternativeName>
</protein>
<keyword evidence="15 17" id="KW-0961">Cell wall biogenesis/degradation</keyword>
<dbReference type="InterPro" id="IPR036635">
    <property type="entry name" value="MurB_C_sf"/>
</dbReference>
<dbReference type="NCBIfam" id="TIGR00179">
    <property type="entry name" value="murB"/>
    <property type="match status" value="1"/>
</dbReference>
<dbReference type="HAMAP" id="MF_00037">
    <property type="entry name" value="MurB"/>
    <property type="match status" value="1"/>
</dbReference>
<evidence type="ECO:0000313" key="19">
    <source>
        <dbReference type="EMBL" id="NMH80434.1"/>
    </source>
</evidence>
<comment type="subcellular location">
    <subcellularLocation>
        <location evidence="3 17">Cytoplasm</location>
    </subcellularLocation>
</comment>
<dbReference type="SUPFAM" id="SSF56176">
    <property type="entry name" value="FAD-binding/transporter-associated domain-like"/>
    <property type="match status" value="1"/>
</dbReference>
<name>A0ABX1RLT3_9PSEU</name>
<proteinExistence type="inferred from homology"/>
<comment type="similarity">
    <text evidence="5 17">Belongs to the MurB family.</text>
</comment>
<evidence type="ECO:0000256" key="15">
    <source>
        <dbReference type="ARBA" id="ARBA00023316"/>
    </source>
</evidence>
<dbReference type="Pfam" id="PF02873">
    <property type="entry name" value="MurB_C"/>
    <property type="match status" value="1"/>
</dbReference>
<comment type="pathway">
    <text evidence="4 17">Cell wall biogenesis; peptidoglycan biosynthesis.</text>
</comment>
<dbReference type="InterPro" id="IPR006094">
    <property type="entry name" value="Oxid_FAD_bind_N"/>
</dbReference>
<evidence type="ECO:0000256" key="16">
    <source>
        <dbReference type="ARBA" id="ARBA00048914"/>
    </source>
</evidence>
<keyword evidence="13 17" id="KW-0560">Oxidoreductase</keyword>
<comment type="cofactor">
    <cofactor evidence="1 17">
        <name>FAD</name>
        <dbReference type="ChEBI" id="CHEBI:57692"/>
    </cofactor>
</comment>
<evidence type="ECO:0000256" key="1">
    <source>
        <dbReference type="ARBA" id="ARBA00001974"/>
    </source>
</evidence>
<feature type="active site" description="Proton donor" evidence="17">
    <location>
        <position position="454"/>
    </location>
</feature>
<keyword evidence="8 17" id="KW-0285">Flavoprotein</keyword>
<dbReference type="Gene3D" id="3.30.43.10">
    <property type="entry name" value="Uridine Diphospho-n-acetylenolpyruvylglucosamine Reductase, domain 2"/>
    <property type="match status" value="1"/>
</dbReference>
<dbReference type="InterPro" id="IPR016169">
    <property type="entry name" value="FAD-bd_PCMH_sub2"/>
</dbReference>
<feature type="domain" description="FAD-binding PCMH-type" evidence="18">
    <location>
        <begin position="228"/>
        <end position="399"/>
    </location>
</feature>
<dbReference type="InterPro" id="IPR016167">
    <property type="entry name" value="FAD-bd_PCMH_sub1"/>
</dbReference>
<dbReference type="SUPFAM" id="SSF56194">
    <property type="entry name" value="Uridine diphospho-N-Acetylenolpyruvylglucosamine reductase, MurB, C-terminal domain"/>
    <property type="match status" value="1"/>
</dbReference>
<evidence type="ECO:0000259" key="18">
    <source>
        <dbReference type="PROSITE" id="PS51387"/>
    </source>
</evidence>
<evidence type="ECO:0000256" key="9">
    <source>
        <dbReference type="ARBA" id="ARBA00022827"/>
    </source>
</evidence>
<dbReference type="Pfam" id="PF01565">
    <property type="entry name" value="FAD_binding_4"/>
    <property type="match status" value="1"/>
</dbReference>
<evidence type="ECO:0000256" key="8">
    <source>
        <dbReference type="ARBA" id="ARBA00022630"/>
    </source>
</evidence>
<evidence type="ECO:0000256" key="14">
    <source>
        <dbReference type="ARBA" id="ARBA00023306"/>
    </source>
</evidence>
<evidence type="ECO:0000256" key="10">
    <source>
        <dbReference type="ARBA" id="ARBA00022857"/>
    </source>
</evidence>
<dbReference type="InterPro" id="IPR011601">
    <property type="entry name" value="MurB_C"/>
</dbReference>
<keyword evidence="6 17" id="KW-0963">Cytoplasm</keyword>
<dbReference type="PANTHER" id="PTHR21071">
    <property type="entry name" value="UDP-N-ACETYLENOLPYRUVOYLGLUCOSAMINE REDUCTASE"/>
    <property type="match status" value="1"/>
</dbReference>
<evidence type="ECO:0000256" key="12">
    <source>
        <dbReference type="ARBA" id="ARBA00022984"/>
    </source>
</evidence>
<keyword evidence="7 17" id="KW-0132">Cell division</keyword>
<feature type="active site" evidence="17">
    <location>
        <position position="377"/>
    </location>
</feature>
<evidence type="ECO:0000313" key="20">
    <source>
        <dbReference type="Proteomes" id="UP001296706"/>
    </source>
</evidence>
<evidence type="ECO:0000256" key="2">
    <source>
        <dbReference type="ARBA" id="ARBA00003921"/>
    </source>
</evidence>
<dbReference type="InterPro" id="IPR036318">
    <property type="entry name" value="FAD-bd_PCMH-like_sf"/>
</dbReference>
<dbReference type="Gene3D" id="3.90.78.10">
    <property type="entry name" value="UDP-N-acetylenolpyruvoylglucosamine reductase, C-terminal domain"/>
    <property type="match status" value="1"/>
</dbReference>
<evidence type="ECO:0000256" key="6">
    <source>
        <dbReference type="ARBA" id="ARBA00022490"/>
    </source>
</evidence>
<dbReference type="InterPro" id="IPR003170">
    <property type="entry name" value="MurB"/>
</dbReference>
<organism evidence="19 20">
    <name type="scientific">Pseudonocardia xinjiangensis</name>
    <dbReference type="NCBI Taxonomy" id="75289"/>
    <lineage>
        <taxon>Bacteria</taxon>
        <taxon>Bacillati</taxon>
        <taxon>Actinomycetota</taxon>
        <taxon>Actinomycetes</taxon>
        <taxon>Pseudonocardiales</taxon>
        <taxon>Pseudonocardiaceae</taxon>
        <taxon>Pseudonocardia</taxon>
    </lineage>
</organism>
<evidence type="ECO:0000256" key="3">
    <source>
        <dbReference type="ARBA" id="ARBA00004496"/>
    </source>
</evidence>